<dbReference type="PANTHER" id="PTHR33223">
    <property type="entry name" value="CCHC-TYPE DOMAIN-CONTAINING PROTEIN"/>
    <property type="match status" value="1"/>
</dbReference>
<evidence type="ECO:0000313" key="4">
    <source>
        <dbReference type="Proteomes" id="UP001231189"/>
    </source>
</evidence>
<gene>
    <name evidence="3" type="ORF">QYE76_008583</name>
</gene>
<sequence>MLDPELPDAPPRVRTRRTDQPPGRSLNFQEDIAAETLMHIAGEDGENVKHKEILTNPITPEEMADPEAFEARRKELLAEAQYLVKVNASILKGKVATIKEYEQARAHQRRTQESLQKAIDLKAQWERQIKRTQEEEKKKMTRRRDSIPPRNINFDGATPVATPKDNMQKTAELLANDDDKIDLEYLRTIVGTAMKQQSKADSSRRLASNPEACVSAAQNQPARKQQGHRDDKSHTGSTERRRKTKEHPNPIPICSDTPKDKAKGKDPMFSGKDKYRNASPPKHRYAPPRPRPRSLAENVRPHGPGGINIRDKVEPRRSRNNDREAEGRHSRCEGGSRQDGGGSHHSQSQHHREGRGQSDGRSKRHHRPPHGSPSPPPSKGGGGGGRKSRSRSHTPDVHKAKRTARDTCERLNEYQVGYTRPKCFGKRIREEKMPKGLSLKLPSNLKHYDGKERPDTWIDDYYNAVNFAGGNPNIACRMLQLYLVGPARVWLNDLPENSIFCWFDLKIAFKSHFNGTYKRAHTTSDLQACIQKKSETSREYISRWLETRNSCENIDDTTAMLAFIGGLQRGGLLRHKLMCEYNARSLNLNDMISIASIHSAVDDDAGGDLQATAITLHHQKKNNGNNKRKNPPDDQKSGGSNMVAMTF</sequence>
<feature type="compositionally biased region" description="Basic residues" evidence="1">
    <location>
        <begin position="617"/>
        <end position="629"/>
    </location>
</feature>
<comment type="caution">
    <text evidence="3">The sequence shown here is derived from an EMBL/GenBank/DDBJ whole genome shotgun (WGS) entry which is preliminary data.</text>
</comment>
<feature type="compositionally biased region" description="Basic residues" evidence="1">
    <location>
        <begin position="281"/>
        <end position="292"/>
    </location>
</feature>
<feature type="region of interest" description="Disordered" evidence="1">
    <location>
        <begin position="1"/>
        <end position="27"/>
    </location>
</feature>
<organism evidence="3 4">
    <name type="scientific">Lolium multiflorum</name>
    <name type="common">Italian ryegrass</name>
    <name type="synonym">Lolium perenne subsp. multiflorum</name>
    <dbReference type="NCBI Taxonomy" id="4521"/>
    <lineage>
        <taxon>Eukaryota</taxon>
        <taxon>Viridiplantae</taxon>
        <taxon>Streptophyta</taxon>
        <taxon>Embryophyta</taxon>
        <taxon>Tracheophyta</taxon>
        <taxon>Spermatophyta</taxon>
        <taxon>Magnoliopsida</taxon>
        <taxon>Liliopsida</taxon>
        <taxon>Poales</taxon>
        <taxon>Poaceae</taxon>
        <taxon>BOP clade</taxon>
        <taxon>Pooideae</taxon>
        <taxon>Poodae</taxon>
        <taxon>Poeae</taxon>
        <taxon>Poeae Chloroplast Group 2 (Poeae type)</taxon>
        <taxon>Loliodinae</taxon>
        <taxon>Loliinae</taxon>
        <taxon>Lolium</taxon>
    </lineage>
</organism>
<dbReference type="Proteomes" id="UP001231189">
    <property type="component" value="Unassembled WGS sequence"/>
</dbReference>
<feature type="compositionally biased region" description="Basic and acidic residues" evidence="1">
    <location>
        <begin position="227"/>
        <end position="239"/>
    </location>
</feature>
<feature type="region of interest" description="Disordered" evidence="1">
    <location>
        <begin position="194"/>
        <end position="406"/>
    </location>
</feature>
<dbReference type="PANTHER" id="PTHR33223:SF8">
    <property type="entry name" value="OS04G0172440 PROTEIN"/>
    <property type="match status" value="1"/>
</dbReference>
<feature type="compositionally biased region" description="Basic and acidic residues" evidence="1">
    <location>
        <begin position="393"/>
        <end position="406"/>
    </location>
</feature>
<name>A0AAD8TRJ2_LOLMU</name>
<evidence type="ECO:0000259" key="2">
    <source>
        <dbReference type="Pfam" id="PF03732"/>
    </source>
</evidence>
<feature type="domain" description="Retrotransposon gag" evidence="2">
    <location>
        <begin position="480"/>
        <end position="568"/>
    </location>
</feature>
<dbReference type="AlphaFoldDB" id="A0AAD8TRJ2"/>
<evidence type="ECO:0000256" key="1">
    <source>
        <dbReference type="SAM" id="MobiDB-lite"/>
    </source>
</evidence>
<proteinExistence type="predicted"/>
<feature type="region of interest" description="Disordered" evidence="1">
    <location>
        <begin position="132"/>
        <end position="165"/>
    </location>
</feature>
<protein>
    <recommendedName>
        <fullName evidence="2">Retrotransposon gag domain-containing protein</fullName>
    </recommendedName>
</protein>
<dbReference type="Pfam" id="PF03732">
    <property type="entry name" value="Retrotrans_gag"/>
    <property type="match status" value="1"/>
</dbReference>
<feature type="compositionally biased region" description="Basic and acidic residues" evidence="1">
    <location>
        <begin position="257"/>
        <end position="276"/>
    </location>
</feature>
<feature type="compositionally biased region" description="Basic and acidic residues" evidence="1">
    <location>
        <begin position="132"/>
        <end position="147"/>
    </location>
</feature>
<keyword evidence="4" id="KW-1185">Reference proteome</keyword>
<evidence type="ECO:0000313" key="3">
    <source>
        <dbReference type="EMBL" id="KAK1691886.1"/>
    </source>
</evidence>
<accession>A0AAD8TRJ2</accession>
<reference evidence="3" key="1">
    <citation type="submission" date="2023-07" db="EMBL/GenBank/DDBJ databases">
        <title>A chromosome-level genome assembly of Lolium multiflorum.</title>
        <authorList>
            <person name="Chen Y."/>
            <person name="Copetti D."/>
            <person name="Kolliker R."/>
            <person name="Studer B."/>
        </authorList>
    </citation>
    <scope>NUCLEOTIDE SEQUENCE</scope>
    <source>
        <strain evidence="3">02402/16</strain>
        <tissue evidence="3">Leaf</tissue>
    </source>
</reference>
<feature type="compositionally biased region" description="Basic and acidic residues" evidence="1">
    <location>
        <begin position="350"/>
        <end position="361"/>
    </location>
</feature>
<feature type="region of interest" description="Disordered" evidence="1">
    <location>
        <begin position="617"/>
        <end position="647"/>
    </location>
</feature>
<dbReference type="EMBL" id="JAUUTY010000001">
    <property type="protein sequence ID" value="KAK1691886.1"/>
    <property type="molecule type" value="Genomic_DNA"/>
</dbReference>
<feature type="compositionally biased region" description="Basic and acidic residues" evidence="1">
    <location>
        <begin position="309"/>
        <end position="336"/>
    </location>
</feature>
<dbReference type="InterPro" id="IPR005162">
    <property type="entry name" value="Retrotrans_gag_dom"/>
</dbReference>